<dbReference type="InterPro" id="IPR013632">
    <property type="entry name" value="Rad51_C"/>
</dbReference>
<dbReference type="AlphaFoldDB" id="A0A336L9F2"/>
<evidence type="ECO:0000256" key="1">
    <source>
        <dbReference type="ARBA" id="ARBA00004123"/>
    </source>
</evidence>
<feature type="domain" description="RecA family profile 1" evidence="7">
    <location>
        <begin position="33"/>
        <end position="207"/>
    </location>
</feature>
<name>A0A336L9F2_CULSO</name>
<dbReference type="CDD" id="cd19491">
    <property type="entry name" value="XRCC3"/>
    <property type="match status" value="1"/>
</dbReference>
<dbReference type="EMBL" id="UFQT01002445">
    <property type="protein sequence ID" value="SSX33478.1"/>
    <property type="molecule type" value="Genomic_DNA"/>
</dbReference>
<dbReference type="PANTHER" id="PTHR46487">
    <property type="entry name" value="DNA REPAIR PROTEIN XRCC3"/>
    <property type="match status" value="1"/>
</dbReference>
<reference evidence="9" key="2">
    <citation type="submission" date="2018-07" db="EMBL/GenBank/DDBJ databases">
        <authorList>
            <person name="Quirk P.G."/>
            <person name="Krulwich T.A."/>
        </authorList>
    </citation>
    <scope>NUCLEOTIDE SEQUENCE</scope>
</reference>
<accession>A0A336L9F2</accession>
<dbReference type="GO" id="GO:0005524">
    <property type="term" value="F:ATP binding"/>
    <property type="evidence" value="ECO:0007669"/>
    <property type="project" value="UniProtKB-KW"/>
</dbReference>
<reference evidence="8" key="1">
    <citation type="submission" date="2018-04" db="EMBL/GenBank/DDBJ databases">
        <authorList>
            <person name="Go L.Y."/>
            <person name="Mitchell J.A."/>
        </authorList>
    </citation>
    <scope>NUCLEOTIDE SEQUENCE</scope>
    <source>
        <tissue evidence="8">Whole organism</tissue>
    </source>
</reference>
<comment type="subcellular location">
    <subcellularLocation>
        <location evidence="1">Nucleus</location>
    </subcellularLocation>
</comment>
<dbReference type="SMART" id="SM00382">
    <property type="entry name" value="AAA"/>
    <property type="match status" value="1"/>
</dbReference>
<sequence length="277" mass="31173">MSKRKLEDEKLLSTPLDEYRNLFKTGLDLDKEPEPKLSFQVKSIDTLLNGGLSLKGITEISGESGCGKTQLCMFLCLTVQFPMKLGGLGKKSIYITTEDDLRTERVIVMAKSLIKKHKLEVKVTDFLDNLIYIKVLDEDLLLQLLEGRLQRLLEMEPIGLIVIDSITAIFRLDSNYIDRADRMRELVMCLQNLSQKYGFLIVCVNQVSNNLVSEVPAPALGLAWANLISTRLQIIKKDSVSLDKNGNVIQKRVLKVIWAPNLPPSEATFYIKSDGIS</sequence>
<dbReference type="GO" id="GO:0000400">
    <property type="term" value="F:four-way junction DNA binding"/>
    <property type="evidence" value="ECO:0007669"/>
    <property type="project" value="TreeGrafter"/>
</dbReference>
<dbReference type="InterPro" id="IPR020588">
    <property type="entry name" value="RecA_ATP-bd"/>
</dbReference>
<dbReference type="InterPro" id="IPR047348">
    <property type="entry name" value="XRCC3-like_C"/>
</dbReference>
<dbReference type="Gene3D" id="3.40.50.300">
    <property type="entry name" value="P-loop containing nucleotide triphosphate hydrolases"/>
    <property type="match status" value="1"/>
</dbReference>
<dbReference type="GO" id="GO:0005657">
    <property type="term" value="C:replication fork"/>
    <property type="evidence" value="ECO:0007669"/>
    <property type="project" value="TreeGrafter"/>
</dbReference>
<evidence type="ECO:0000256" key="6">
    <source>
        <dbReference type="ARBA" id="ARBA00023242"/>
    </source>
</evidence>
<gene>
    <name evidence="8" type="primary">CSON006492</name>
</gene>
<dbReference type="SUPFAM" id="SSF52540">
    <property type="entry name" value="P-loop containing nucleoside triphosphate hydrolases"/>
    <property type="match status" value="1"/>
</dbReference>
<keyword evidence="6" id="KW-0539">Nucleus</keyword>
<dbReference type="PANTHER" id="PTHR46487:SF1">
    <property type="entry name" value="DNA REPAIR PROTEIN XRCC3"/>
    <property type="match status" value="1"/>
</dbReference>
<keyword evidence="2" id="KW-0547">Nucleotide-binding</keyword>
<dbReference type="InterPro" id="IPR027417">
    <property type="entry name" value="P-loop_NTPase"/>
</dbReference>
<evidence type="ECO:0000259" key="7">
    <source>
        <dbReference type="PROSITE" id="PS50162"/>
    </source>
</evidence>
<dbReference type="EMBL" id="UFQS01002445">
    <property type="protein sequence ID" value="SSX14059.1"/>
    <property type="molecule type" value="Genomic_DNA"/>
</dbReference>
<evidence type="ECO:0000256" key="4">
    <source>
        <dbReference type="ARBA" id="ARBA00022840"/>
    </source>
</evidence>
<dbReference type="GO" id="GO:0045003">
    <property type="term" value="P:double-strand break repair via synthesis-dependent strand annealing"/>
    <property type="evidence" value="ECO:0007669"/>
    <property type="project" value="TreeGrafter"/>
</dbReference>
<evidence type="ECO:0000256" key="5">
    <source>
        <dbReference type="ARBA" id="ARBA00023204"/>
    </source>
</evidence>
<organism evidence="8">
    <name type="scientific">Culicoides sonorensis</name>
    <name type="common">Biting midge</name>
    <dbReference type="NCBI Taxonomy" id="179676"/>
    <lineage>
        <taxon>Eukaryota</taxon>
        <taxon>Metazoa</taxon>
        <taxon>Ecdysozoa</taxon>
        <taxon>Arthropoda</taxon>
        <taxon>Hexapoda</taxon>
        <taxon>Insecta</taxon>
        <taxon>Pterygota</taxon>
        <taxon>Neoptera</taxon>
        <taxon>Endopterygota</taxon>
        <taxon>Diptera</taxon>
        <taxon>Nematocera</taxon>
        <taxon>Chironomoidea</taxon>
        <taxon>Ceratopogonidae</taxon>
        <taxon>Ceratopogoninae</taxon>
        <taxon>Culicoides</taxon>
        <taxon>Monoculicoides</taxon>
    </lineage>
</organism>
<dbReference type="InterPro" id="IPR003593">
    <property type="entry name" value="AAA+_ATPase"/>
</dbReference>
<dbReference type="GO" id="GO:0140664">
    <property type="term" value="F:ATP-dependent DNA damage sensor activity"/>
    <property type="evidence" value="ECO:0007669"/>
    <property type="project" value="InterPro"/>
</dbReference>
<evidence type="ECO:0000256" key="2">
    <source>
        <dbReference type="ARBA" id="ARBA00022741"/>
    </source>
</evidence>
<protein>
    <submittedName>
        <fullName evidence="8">CSON006492 protein</fullName>
    </submittedName>
</protein>
<proteinExistence type="predicted"/>
<dbReference type="GO" id="GO:0033065">
    <property type="term" value="C:Rad51C-XRCC3 complex"/>
    <property type="evidence" value="ECO:0007669"/>
    <property type="project" value="TreeGrafter"/>
</dbReference>
<keyword evidence="3" id="KW-0227">DNA damage</keyword>
<evidence type="ECO:0000256" key="3">
    <source>
        <dbReference type="ARBA" id="ARBA00022763"/>
    </source>
</evidence>
<dbReference type="OMA" id="WANQVTV"/>
<dbReference type="GO" id="GO:0000722">
    <property type="term" value="P:telomere maintenance via recombination"/>
    <property type="evidence" value="ECO:0007669"/>
    <property type="project" value="TreeGrafter"/>
</dbReference>
<dbReference type="GO" id="GO:0090656">
    <property type="term" value="P:t-circle formation"/>
    <property type="evidence" value="ECO:0007669"/>
    <property type="project" value="TreeGrafter"/>
</dbReference>
<evidence type="ECO:0000313" key="8">
    <source>
        <dbReference type="EMBL" id="SSX14059.1"/>
    </source>
</evidence>
<keyword evidence="5" id="KW-0234">DNA repair</keyword>
<keyword evidence="4" id="KW-0067">ATP-binding</keyword>
<dbReference type="PROSITE" id="PS50162">
    <property type="entry name" value="RECA_2"/>
    <property type="match status" value="1"/>
</dbReference>
<evidence type="ECO:0000313" key="9">
    <source>
        <dbReference type="EMBL" id="SSX33478.1"/>
    </source>
</evidence>
<dbReference type="GO" id="GO:0071140">
    <property type="term" value="P:resolution of mitotic recombination intermediates"/>
    <property type="evidence" value="ECO:0007669"/>
    <property type="project" value="TreeGrafter"/>
</dbReference>
<dbReference type="VEuPathDB" id="VectorBase:CSON006492"/>
<dbReference type="Pfam" id="PF08423">
    <property type="entry name" value="Rad51"/>
    <property type="match status" value="1"/>
</dbReference>